<dbReference type="SUPFAM" id="SSF52058">
    <property type="entry name" value="L domain-like"/>
    <property type="match status" value="1"/>
</dbReference>
<organism evidence="5 6">
    <name type="scientific">Clonorchis sinensis</name>
    <name type="common">Chinese liver fluke</name>
    <dbReference type="NCBI Taxonomy" id="79923"/>
    <lineage>
        <taxon>Eukaryota</taxon>
        <taxon>Metazoa</taxon>
        <taxon>Spiralia</taxon>
        <taxon>Lophotrochozoa</taxon>
        <taxon>Platyhelminthes</taxon>
        <taxon>Trematoda</taxon>
        <taxon>Digenea</taxon>
        <taxon>Opisthorchiida</taxon>
        <taxon>Opisthorchiata</taxon>
        <taxon>Opisthorchiidae</taxon>
        <taxon>Clonorchis</taxon>
    </lineage>
</organism>
<sequence length="526" mass="58890">MRERTHISLRNSAFLVKAGNIKLGFVDVVILRKFQLIENLKLVPNLYKLNLSHNCISKISNLECLSHLSHLDLAYNLISSMDGLQTLTGLLTLNLRGNQISSIPTWIKHCLVSLKTLNLADNRINSLHQLLRLRGLDSLTSLSFHGNPAVEDLVMTASSDNNNSESELSRPLDAQIQQDSRSLIYRLFTLFHLRTLARLDGEPVKPEEIRKAIERFSQVEMDHTLRKLQQRETDLDKLERANLDLVRGLDTQYRMVRAAQQDQEMHLSKINRLEQELQAKDAMLASQTDELARACLKHYELEQELAFHKIDNKFAQFLLGPRPQVNQSDLQKIEATGDHPYVGRCRTRWAPQGQTSEIEGKTAEEERRAAGPLQSLFKPASLDSHLMRAGSGCAQRVLVRPNNSRLGKEFSSLCVPVGRPSSLPLRPTATDSGIAGSIASPAPVERPQTSSPTGNLSSSLEEVERLTKSIVERTTLAPLSPQTERTRQLTEKALSGLKSQILNSIREPINTTETTSTLYSVHSSTV</sequence>
<reference evidence="5 6" key="2">
    <citation type="journal article" date="2021" name="Genomics">
        <title>High-quality reference genome for Clonorchis sinensis.</title>
        <authorList>
            <person name="Young N.D."/>
            <person name="Stroehlein A.J."/>
            <person name="Kinkar L."/>
            <person name="Wang T."/>
            <person name="Sohn W.M."/>
            <person name="Chang B.C.H."/>
            <person name="Kaur P."/>
            <person name="Weisz D."/>
            <person name="Dudchenko O."/>
            <person name="Aiden E.L."/>
            <person name="Korhonen P.K."/>
            <person name="Gasser R.B."/>
        </authorList>
    </citation>
    <scope>NUCLEOTIDE SEQUENCE [LARGE SCALE GENOMIC DNA]</scope>
    <source>
        <strain evidence="5">Cs-k2</strain>
    </source>
</reference>
<dbReference type="SMART" id="SM00369">
    <property type="entry name" value="LRR_TYP"/>
    <property type="match status" value="4"/>
</dbReference>
<dbReference type="PANTHER" id="PTHR45973:SF36">
    <property type="entry name" value="CENTRIOLIN"/>
    <property type="match status" value="1"/>
</dbReference>
<reference evidence="5 6" key="1">
    <citation type="journal article" date="2018" name="Biotechnol. Adv.">
        <title>Improved genomic resources and new bioinformatic workflow for the carcinogenic parasite Clonorchis sinensis: Biotechnological implications.</title>
        <authorList>
            <person name="Wang D."/>
            <person name="Korhonen P.K."/>
            <person name="Gasser R.B."/>
            <person name="Young N.D."/>
        </authorList>
    </citation>
    <scope>NUCLEOTIDE SEQUENCE [LARGE SCALE GENOMIC DNA]</scope>
    <source>
        <strain evidence="5">Cs-k2</strain>
    </source>
</reference>
<dbReference type="EMBL" id="NIRI02000005">
    <property type="protein sequence ID" value="KAG5455290.1"/>
    <property type="molecule type" value="Genomic_DNA"/>
</dbReference>
<evidence type="ECO:0000256" key="1">
    <source>
        <dbReference type="ARBA" id="ARBA00022614"/>
    </source>
</evidence>
<feature type="region of interest" description="Disordered" evidence="4">
    <location>
        <begin position="417"/>
        <end position="462"/>
    </location>
</feature>
<keyword evidence="6" id="KW-1185">Reference proteome</keyword>
<dbReference type="Gene3D" id="3.80.10.10">
    <property type="entry name" value="Ribonuclease Inhibitor"/>
    <property type="match status" value="1"/>
</dbReference>
<dbReference type="Proteomes" id="UP000286415">
    <property type="component" value="Unassembled WGS sequence"/>
</dbReference>
<dbReference type="InterPro" id="IPR032675">
    <property type="entry name" value="LRR_dom_sf"/>
</dbReference>
<dbReference type="InterPro" id="IPR050576">
    <property type="entry name" value="Cilia_flagella_integrity"/>
</dbReference>
<feature type="coiled-coil region" evidence="3">
    <location>
        <begin position="221"/>
        <end position="290"/>
    </location>
</feature>
<dbReference type="OrthoDB" id="433501at2759"/>
<evidence type="ECO:0000256" key="3">
    <source>
        <dbReference type="SAM" id="Coils"/>
    </source>
</evidence>
<dbReference type="SMART" id="SM00365">
    <property type="entry name" value="LRR_SD22"/>
    <property type="match status" value="3"/>
</dbReference>
<accession>A0A8T1N2D9</accession>
<name>A0A8T1N2D9_CLOSI</name>
<dbReference type="InterPro" id="IPR003591">
    <property type="entry name" value="Leu-rich_rpt_typical-subtyp"/>
</dbReference>
<evidence type="ECO:0000313" key="6">
    <source>
        <dbReference type="Proteomes" id="UP000286415"/>
    </source>
</evidence>
<keyword evidence="1" id="KW-0433">Leucine-rich repeat</keyword>
<dbReference type="InterPro" id="IPR001611">
    <property type="entry name" value="Leu-rich_rpt"/>
</dbReference>
<proteinExistence type="predicted"/>
<dbReference type="PANTHER" id="PTHR45973">
    <property type="entry name" value="PROTEIN PHOSPHATASE 1 REGULATORY SUBUNIT SDS22-RELATED"/>
    <property type="match status" value="1"/>
</dbReference>
<protein>
    <submittedName>
        <fullName evidence="5">Centriolin</fullName>
    </submittedName>
</protein>
<dbReference type="AlphaFoldDB" id="A0A8T1N2D9"/>
<evidence type="ECO:0000256" key="4">
    <source>
        <dbReference type="SAM" id="MobiDB-lite"/>
    </source>
</evidence>
<comment type="caution">
    <text evidence="5">The sequence shown here is derived from an EMBL/GenBank/DDBJ whole genome shotgun (WGS) entry which is preliminary data.</text>
</comment>
<keyword evidence="3" id="KW-0175">Coiled coil</keyword>
<evidence type="ECO:0000313" key="5">
    <source>
        <dbReference type="EMBL" id="KAG5455290.1"/>
    </source>
</evidence>
<feature type="compositionally biased region" description="Polar residues" evidence="4">
    <location>
        <begin position="447"/>
        <end position="460"/>
    </location>
</feature>
<dbReference type="Pfam" id="PF14580">
    <property type="entry name" value="LRR_9"/>
    <property type="match status" value="1"/>
</dbReference>
<dbReference type="PROSITE" id="PS51450">
    <property type="entry name" value="LRR"/>
    <property type="match status" value="4"/>
</dbReference>
<gene>
    <name evidence="5" type="ORF">CSKR_105156</name>
</gene>
<keyword evidence="2" id="KW-0677">Repeat</keyword>
<evidence type="ECO:0000256" key="2">
    <source>
        <dbReference type="ARBA" id="ARBA00022737"/>
    </source>
</evidence>